<comment type="caution">
    <text evidence="2">The sequence shown here is derived from an EMBL/GenBank/DDBJ whole genome shotgun (WGS) entry which is preliminary data.</text>
</comment>
<evidence type="ECO:0000313" key="3">
    <source>
        <dbReference type="Proteomes" id="UP000178606"/>
    </source>
</evidence>
<feature type="non-terminal residue" evidence="2">
    <location>
        <position position="339"/>
    </location>
</feature>
<organism evidence="2 3">
    <name type="scientific">Handelsmanbacteria sp. (strain RIFCSPLOWO2_12_FULL_64_10)</name>
    <dbReference type="NCBI Taxonomy" id="1817868"/>
    <lineage>
        <taxon>Bacteria</taxon>
        <taxon>Candidatus Handelsmaniibacteriota</taxon>
    </lineage>
</organism>
<evidence type="ECO:0000313" key="2">
    <source>
        <dbReference type="EMBL" id="OGG46515.1"/>
    </source>
</evidence>
<feature type="region of interest" description="Disordered" evidence="1">
    <location>
        <begin position="29"/>
        <end position="54"/>
    </location>
</feature>
<dbReference type="InterPro" id="IPR021516">
    <property type="entry name" value="DUF3179"/>
</dbReference>
<dbReference type="EMBL" id="MFKF01000307">
    <property type="protein sequence ID" value="OGG46515.1"/>
    <property type="molecule type" value="Genomic_DNA"/>
</dbReference>
<sequence length="339" mass="36340">MKVRFSLTLASIGLLSVLGILSCGGGGKSPTAPTSLSPVPGASSSGASSGGSGSIGPGPYRLFLMKDKETGSTWNVKGEAIDGPLKGKTLDQVPAHNAMWFAWLAFWGNTEVYGSAQKGDGQDFRNTVQFPQDKILSGGPPPDGIPALTDPTVVSASQASWGDEEIVSGVVVGVEARAYPQNIGWWHEIVNDRVGGHPICFTFCPLTGTGLVFDGDGTRQGPGGDRITMGVSGLLFNTNLIMYDRRDRQTLYPQMIYTSINGSPQDLRLLPVVETTWGLWKQLYPRTTVVSAQTGHPRNYGVYPYGSYREDGDIFFPLAQDVNKNALAKLYHPKEVVLG</sequence>
<evidence type="ECO:0000256" key="1">
    <source>
        <dbReference type="SAM" id="MobiDB-lite"/>
    </source>
</evidence>
<feature type="compositionally biased region" description="Low complexity" evidence="1">
    <location>
        <begin position="35"/>
        <end position="47"/>
    </location>
</feature>
<dbReference type="PROSITE" id="PS51257">
    <property type="entry name" value="PROKAR_LIPOPROTEIN"/>
    <property type="match status" value="1"/>
</dbReference>
<gene>
    <name evidence="2" type="ORF">A3F84_19725</name>
</gene>
<reference evidence="2 3" key="1">
    <citation type="journal article" date="2016" name="Nat. Commun.">
        <title>Thousands of microbial genomes shed light on interconnected biogeochemical processes in an aquifer system.</title>
        <authorList>
            <person name="Anantharaman K."/>
            <person name="Brown C.T."/>
            <person name="Hug L.A."/>
            <person name="Sharon I."/>
            <person name="Castelle C.J."/>
            <person name="Probst A.J."/>
            <person name="Thomas B.C."/>
            <person name="Singh A."/>
            <person name="Wilkins M.J."/>
            <person name="Karaoz U."/>
            <person name="Brodie E.L."/>
            <person name="Williams K.H."/>
            <person name="Hubbard S.S."/>
            <person name="Banfield J.F."/>
        </authorList>
    </citation>
    <scope>NUCLEOTIDE SEQUENCE [LARGE SCALE GENOMIC DNA]</scope>
    <source>
        <strain evidence="3">RIFCSPLOWO2_12_FULL_64_10</strain>
    </source>
</reference>
<proteinExistence type="predicted"/>
<dbReference type="AlphaFoldDB" id="A0A1F6CBD0"/>
<dbReference type="Proteomes" id="UP000178606">
    <property type="component" value="Unassembled WGS sequence"/>
</dbReference>
<evidence type="ECO:0008006" key="4">
    <source>
        <dbReference type="Google" id="ProtNLM"/>
    </source>
</evidence>
<name>A0A1F6CBD0_HANXR</name>
<accession>A0A1F6CBD0</accession>
<dbReference type="Pfam" id="PF11376">
    <property type="entry name" value="DUF3179"/>
    <property type="match status" value="2"/>
</dbReference>
<protein>
    <recommendedName>
        <fullName evidence="4">DUF3179 domain-containing protein</fullName>
    </recommendedName>
</protein>